<comment type="caution">
    <text evidence="3">The sequence shown here is derived from an EMBL/GenBank/DDBJ whole genome shotgun (WGS) entry which is preliminary data.</text>
</comment>
<dbReference type="InterPro" id="IPR049281">
    <property type="entry name" value="BVU_3817-like_C_sf"/>
</dbReference>
<feature type="domain" description="DUF5606" evidence="1">
    <location>
        <begin position="1"/>
        <end position="47"/>
    </location>
</feature>
<evidence type="ECO:0000313" key="4">
    <source>
        <dbReference type="Proteomes" id="UP000384372"/>
    </source>
</evidence>
<dbReference type="RefSeq" id="WP_022252222.1">
    <property type="nucleotide sequence ID" value="NZ_VZAD01000077.1"/>
</dbReference>
<dbReference type="InterPro" id="IPR041218">
    <property type="entry name" value="DUF5606"/>
</dbReference>
<dbReference type="InterPro" id="IPR049280">
    <property type="entry name" value="DUF6852"/>
</dbReference>
<dbReference type="OrthoDB" id="675198at2"/>
<dbReference type="EMBL" id="VZAD01000077">
    <property type="protein sequence ID" value="MQP12398.1"/>
    <property type="molecule type" value="Genomic_DNA"/>
</dbReference>
<dbReference type="Gene3D" id="2.30.30.730">
    <property type="match status" value="1"/>
</dbReference>
<sequence>METILSIAGKPGLYKLVSRGNRNLIVETIDETHKRIPAFATDRVTSLGDIAMYTDADEIALWKVFENVGKKEDSKESSLNYKKASAQELHDYFAEVLPNYDRDRVHDSDIKKLLQWYNILVKNGYTDFKAILAPTEGDNVDDRQEESAE</sequence>
<dbReference type="InterPro" id="IPR049282">
    <property type="entry name" value="BVU_3817_N_sf"/>
</dbReference>
<evidence type="ECO:0000259" key="1">
    <source>
        <dbReference type="Pfam" id="PF18347"/>
    </source>
</evidence>
<dbReference type="Proteomes" id="UP000384372">
    <property type="component" value="Unassembled WGS sequence"/>
</dbReference>
<organism evidence="3 4">
    <name type="scientific">Segatella copri</name>
    <dbReference type="NCBI Taxonomy" id="165179"/>
    <lineage>
        <taxon>Bacteria</taxon>
        <taxon>Pseudomonadati</taxon>
        <taxon>Bacteroidota</taxon>
        <taxon>Bacteroidia</taxon>
        <taxon>Bacteroidales</taxon>
        <taxon>Prevotellaceae</taxon>
        <taxon>Segatella</taxon>
    </lineage>
</organism>
<evidence type="ECO:0000313" key="3">
    <source>
        <dbReference type="EMBL" id="MQP12398.1"/>
    </source>
</evidence>
<dbReference type="Pfam" id="PF18347">
    <property type="entry name" value="DUF5606"/>
    <property type="match status" value="1"/>
</dbReference>
<gene>
    <name evidence="3" type="ORF">F7D20_10635</name>
</gene>
<reference evidence="3 4" key="1">
    <citation type="submission" date="2019-09" db="EMBL/GenBank/DDBJ databases">
        <title>Distinct polysaccharide growth profiles of human intestinal Prevotella copri isolates.</title>
        <authorList>
            <person name="Fehlner-Peach H."/>
            <person name="Magnabosco C."/>
            <person name="Raghavan V."/>
            <person name="Scher J.U."/>
            <person name="Tett A."/>
            <person name="Cox L.M."/>
            <person name="Gottsegen C."/>
            <person name="Watters A."/>
            <person name="Wiltshire- Gordon J.D."/>
            <person name="Segata N."/>
            <person name="Bonneau R."/>
            <person name="Littman D.R."/>
        </authorList>
    </citation>
    <scope>NUCLEOTIDE SEQUENCE [LARGE SCALE GENOMIC DNA]</scope>
    <source>
        <strain evidence="4">iAQ1173</strain>
    </source>
</reference>
<dbReference type="Pfam" id="PF21186">
    <property type="entry name" value="DUF6852"/>
    <property type="match status" value="1"/>
</dbReference>
<protein>
    <submittedName>
        <fullName evidence="3">Uncharacterized protein</fullName>
    </submittedName>
</protein>
<keyword evidence="4" id="KW-1185">Reference proteome</keyword>
<feature type="domain" description="DUF6852" evidence="2">
    <location>
        <begin position="50"/>
        <end position="120"/>
    </location>
</feature>
<proteinExistence type="predicted"/>
<name>A0A6A7WDJ0_9BACT</name>
<dbReference type="AlphaFoldDB" id="A0A6A7WDJ0"/>
<evidence type="ECO:0000259" key="2">
    <source>
        <dbReference type="Pfam" id="PF21186"/>
    </source>
</evidence>
<accession>A0A6A7WDJ0</accession>
<dbReference type="Gene3D" id="1.10.10.1650">
    <property type="match status" value="1"/>
</dbReference>